<evidence type="ECO:0000256" key="2">
    <source>
        <dbReference type="PROSITE-ProRule" id="PRU00176"/>
    </source>
</evidence>
<feature type="compositionally biased region" description="Low complexity" evidence="3">
    <location>
        <begin position="304"/>
        <end position="321"/>
    </location>
</feature>
<dbReference type="Pfam" id="PF04059">
    <property type="entry name" value="RRM_2"/>
    <property type="match status" value="1"/>
</dbReference>
<dbReference type="Gene3D" id="3.30.70.330">
    <property type="match status" value="2"/>
</dbReference>
<feature type="region of interest" description="Disordered" evidence="3">
    <location>
        <begin position="392"/>
        <end position="425"/>
    </location>
</feature>
<dbReference type="Proteomes" id="UP001291623">
    <property type="component" value="Unassembled WGS sequence"/>
</dbReference>
<dbReference type="PANTHER" id="PTHR23189">
    <property type="entry name" value="RNA RECOGNITION MOTIF-CONTAINING"/>
    <property type="match status" value="1"/>
</dbReference>
<feature type="compositionally biased region" description="Polar residues" evidence="3">
    <location>
        <begin position="289"/>
        <end position="303"/>
    </location>
</feature>
<dbReference type="InterPro" id="IPR035979">
    <property type="entry name" value="RBD_domain_sf"/>
</dbReference>
<dbReference type="GO" id="GO:0003723">
    <property type="term" value="F:RNA binding"/>
    <property type="evidence" value="ECO:0007669"/>
    <property type="project" value="UniProtKB-UniRule"/>
</dbReference>
<feature type="compositionally biased region" description="Polar residues" evidence="3">
    <location>
        <begin position="339"/>
        <end position="357"/>
    </location>
</feature>
<dbReference type="SUPFAM" id="SSF54928">
    <property type="entry name" value="RNA-binding domain, RBD"/>
    <property type="match status" value="3"/>
</dbReference>
<sequence>MDENVMIHGNLDPRAQEFIPRYPFNQPHNNNALPLLPNQFYYPYSCPPPPYGDVAGYHQVPLPPPAYFSTNPPMPTPILPPPSSMTTRTLLLSMVPIDVSESIVRRDLEGFGDVRAVQMGRVREGIVTVHFYDLRHAQAALIEIQQQHMQQQMRLRRHYESSINLGQNCNLPPLPPPARGLIAGRAVWAQFTFPVTSGLPDGNNQGTLVIFNLDPQTSTGTLRDIFQAFGHVKELRETPMKRHQRFVEFYDVRDAARALMEMNGNDLDGKQLLIEFSRPGGHSNRRFSRASQYSPPSKFNTHFNNNNYSSRISRYSNLSPTNSPPITPPSRSYRRIQRGYNNTSQYSQFQNQKSNYYKGNPSGGYSGSESSGGGSVQESLASLCVSNVRPGKKNAKKWNNVSASSSSVTNSSPSKQTQQIFQQGKSINRPWKSCTSKQAKDYDPRFLINEDAIMESSCIDSRTTVMIKNIPNKYSQKLLLNMLDNHCIHCNEQIADGDDQAKSSYDFVYLPIDFINKCNVGYGFVNMTSPQATLRLYKAFHLQNWEVFNSRKICQVTYARLQGIEALKEHFRNSKFPCEAEEYMPVIFAPPRDGKILTEPNPIAGLRGINSPLLFSAVSSSKGEEEEENYSSDSMEHLVDVDILVDNENGYIINTSNDDHDEEATKGGVSGENYDVSNNDSTFSSVCMLPN</sequence>
<feature type="region of interest" description="Disordered" evidence="3">
    <location>
        <begin position="654"/>
        <end position="676"/>
    </location>
</feature>
<dbReference type="InterPro" id="IPR034458">
    <property type="entry name" value="EAR1-like_RRM3"/>
</dbReference>
<dbReference type="Pfam" id="PF00076">
    <property type="entry name" value="RRM_1"/>
    <property type="match status" value="1"/>
</dbReference>
<accession>A0AAE1VX02</accession>
<feature type="compositionally biased region" description="Gly residues" evidence="3">
    <location>
        <begin position="361"/>
        <end position="373"/>
    </location>
</feature>
<evidence type="ECO:0000256" key="1">
    <source>
        <dbReference type="ARBA" id="ARBA00022884"/>
    </source>
</evidence>
<evidence type="ECO:0000313" key="5">
    <source>
        <dbReference type="EMBL" id="KAK4376960.1"/>
    </source>
</evidence>
<organism evidence="5 6">
    <name type="scientific">Anisodus tanguticus</name>
    <dbReference type="NCBI Taxonomy" id="243964"/>
    <lineage>
        <taxon>Eukaryota</taxon>
        <taxon>Viridiplantae</taxon>
        <taxon>Streptophyta</taxon>
        <taxon>Embryophyta</taxon>
        <taxon>Tracheophyta</taxon>
        <taxon>Spermatophyta</taxon>
        <taxon>Magnoliopsida</taxon>
        <taxon>eudicotyledons</taxon>
        <taxon>Gunneridae</taxon>
        <taxon>Pentapetalae</taxon>
        <taxon>asterids</taxon>
        <taxon>lamiids</taxon>
        <taxon>Solanales</taxon>
        <taxon>Solanaceae</taxon>
        <taxon>Solanoideae</taxon>
        <taxon>Hyoscyameae</taxon>
        <taxon>Anisodus</taxon>
    </lineage>
</organism>
<dbReference type="AlphaFoldDB" id="A0AAE1VX02"/>
<proteinExistence type="predicted"/>
<feature type="domain" description="RRM" evidence="4">
    <location>
        <begin position="206"/>
        <end position="279"/>
    </location>
</feature>
<gene>
    <name evidence="5" type="ORF">RND71_003256</name>
</gene>
<feature type="domain" description="RRM" evidence="4">
    <location>
        <begin position="88"/>
        <end position="162"/>
    </location>
</feature>
<dbReference type="InterPro" id="IPR000504">
    <property type="entry name" value="RRM_dom"/>
</dbReference>
<evidence type="ECO:0000256" key="3">
    <source>
        <dbReference type="SAM" id="MobiDB-lite"/>
    </source>
</evidence>
<dbReference type="FunFam" id="3.30.70.330:FF:001402">
    <property type="entry name" value="Terminal EAR1-like 1"/>
    <property type="match status" value="1"/>
</dbReference>
<dbReference type="SMART" id="SM00360">
    <property type="entry name" value="RRM"/>
    <property type="match status" value="2"/>
</dbReference>
<dbReference type="CDD" id="cd12530">
    <property type="entry name" value="RRM3_EAR1_like"/>
    <property type="match status" value="1"/>
</dbReference>
<dbReference type="InterPro" id="IPR012677">
    <property type="entry name" value="Nucleotide-bd_a/b_plait_sf"/>
</dbReference>
<name>A0AAE1VX02_9SOLA</name>
<dbReference type="InterPro" id="IPR007201">
    <property type="entry name" value="Mei2-like_Rrm_C"/>
</dbReference>
<dbReference type="PROSITE" id="PS50102">
    <property type="entry name" value="RRM"/>
    <property type="match status" value="2"/>
</dbReference>
<evidence type="ECO:0000259" key="4">
    <source>
        <dbReference type="PROSITE" id="PS50102"/>
    </source>
</evidence>
<reference evidence="5" key="1">
    <citation type="submission" date="2023-12" db="EMBL/GenBank/DDBJ databases">
        <title>Genome assembly of Anisodus tanguticus.</title>
        <authorList>
            <person name="Wang Y.-J."/>
        </authorList>
    </citation>
    <scope>NUCLEOTIDE SEQUENCE</scope>
    <source>
        <strain evidence="5">KB-2021</strain>
        <tissue evidence="5">Leaf</tissue>
    </source>
</reference>
<keyword evidence="6" id="KW-1185">Reference proteome</keyword>
<feature type="compositionally biased region" description="Low complexity" evidence="3">
    <location>
        <begin position="397"/>
        <end position="415"/>
    </location>
</feature>
<feature type="region of interest" description="Disordered" evidence="3">
    <location>
        <begin position="278"/>
        <end position="373"/>
    </location>
</feature>
<evidence type="ECO:0000313" key="6">
    <source>
        <dbReference type="Proteomes" id="UP001291623"/>
    </source>
</evidence>
<feature type="compositionally biased region" description="Polar residues" evidence="3">
    <location>
        <begin position="416"/>
        <end position="425"/>
    </location>
</feature>
<comment type="caution">
    <text evidence="5">The sequence shown here is derived from an EMBL/GenBank/DDBJ whole genome shotgun (WGS) entry which is preliminary data.</text>
</comment>
<dbReference type="EMBL" id="JAVYJV010000002">
    <property type="protein sequence ID" value="KAK4376960.1"/>
    <property type="molecule type" value="Genomic_DNA"/>
</dbReference>
<keyword evidence="1 2" id="KW-0694">RNA-binding</keyword>
<protein>
    <recommendedName>
        <fullName evidence="4">RRM domain-containing protein</fullName>
    </recommendedName>
</protein>